<dbReference type="GO" id="GO:0009279">
    <property type="term" value="C:cell outer membrane"/>
    <property type="evidence" value="ECO:0007669"/>
    <property type="project" value="UniProtKB-SubCell"/>
</dbReference>
<comment type="caution">
    <text evidence="18">The sequence shown here is derived from an EMBL/GenBank/DDBJ whole genome shotgun (WGS) entry which is preliminary data.</text>
</comment>
<comment type="subcellular location">
    <subcellularLocation>
        <location evidence="1 13">Cell outer membrane</location>
        <topology evidence="1 13">Multi-pass membrane protein</topology>
    </subcellularLocation>
</comment>
<evidence type="ECO:0000313" key="19">
    <source>
        <dbReference type="Proteomes" id="UP000262210"/>
    </source>
</evidence>
<dbReference type="GO" id="GO:0038023">
    <property type="term" value="F:signaling receptor activity"/>
    <property type="evidence" value="ECO:0007669"/>
    <property type="project" value="InterPro"/>
</dbReference>
<evidence type="ECO:0000256" key="3">
    <source>
        <dbReference type="ARBA" id="ARBA00022448"/>
    </source>
</evidence>
<dbReference type="FunFam" id="2.170.130.10:FF:000001">
    <property type="entry name" value="Catecholate siderophore TonB-dependent receptor"/>
    <property type="match status" value="1"/>
</dbReference>
<dbReference type="InterPro" id="IPR000531">
    <property type="entry name" value="Beta-barrel_TonB"/>
</dbReference>
<proteinExistence type="inferred from homology"/>
<evidence type="ECO:0000256" key="6">
    <source>
        <dbReference type="ARBA" id="ARBA00022692"/>
    </source>
</evidence>
<dbReference type="PANTHER" id="PTHR32552">
    <property type="entry name" value="FERRICHROME IRON RECEPTOR-RELATED"/>
    <property type="match status" value="1"/>
</dbReference>
<evidence type="ECO:0000256" key="8">
    <source>
        <dbReference type="ARBA" id="ARBA00023065"/>
    </source>
</evidence>
<dbReference type="PANTHER" id="PTHR32552:SF85">
    <property type="entry name" value="BLL7968 PROTEIN"/>
    <property type="match status" value="1"/>
</dbReference>
<dbReference type="InterPro" id="IPR039426">
    <property type="entry name" value="TonB-dep_rcpt-like"/>
</dbReference>
<protein>
    <submittedName>
        <fullName evidence="18">TonB-dependent siderophore receptor</fullName>
    </submittedName>
</protein>
<evidence type="ECO:0000256" key="9">
    <source>
        <dbReference type="ARBA" id="ARBA00023077"/>
    </source>
</evidence>
<evidence type="ECO:0000256" key="7">
    <source>
        <dbReference type="ARBA" id="ARBA00022729"/>
    </source>
</evidence>
<evidence type="ECO:0000256" key="12">
    <source>
        <dbReference type="ARBA" id="ARBA00023237"/>
    </source>
</evidence>
<dbReference type="InterPro" id="IPR036942">
    <property type="entry name" value="Beta-barrel_TonB_sf"/>
</dbReference>
<keyword evidence="11 18" id="KW-0675">Receptor</keyword>
<evidence type="ECO:0000256" key="10">
    <source>
        <dbReference type="ARBA" id="ARBA00023136"/>
    </source>
</evidence>
<keyword evidence="6 13" id="KW-0812">Transmembrane</keyword>
<name>A0A9C7V8S3_9GAMM</name>
<feature type="chain" id="PRO_5038526926" evidence="15">
    <location>
        <begin position="39"/>
        <end position="710"/>
    </location>
</feature>
<dbReference type="Pfam" id="PF00593">
    <property type="entry name" value="TonB_dep_Rec_b-barrel"/>
    <property type="match status" value="1"/>
</dbReference>
<comment type="similarity">
    <text evidence="2 13 14">Belongs to the TonB-dependent receptor family.</text>
</comment>
<dbReference type="PROSITE" id="PS52016">
    <property type="entry name" value="TONB_DEPENDENT_REC_3"/>
    <property type="match status" value="1"/>
</dbReference>
<keyword evidence="3 13" id="KW-0813">Transport</keyword>
<keyword evidence="5" id="KW-0408">Iron</keyword>
<keyword evidence="5" id="KW-0410">Iron transport</keyword>
<keyword evidence="12 13" id="KW-0998">Cell outer membrane</keyword>
<dbReference type="InterPro" id="IPR012910">
    <property type="entry name" value="Plug_dom"/>
</dbReference>
<keyword evidence="7 15" id="KW-0732">Signal</keyword>
<evidence type="ECO:0000256" key="11">
    <source>
        <dbReference type="ARBA" id="ARBA00023170"/>
    </source>
</evidence>
<evidence type="ECO:0000259" key="17">
    <source>
        <dbReference type="Pfam" id="PF07715"/>
    </source>
</evidence>
<evidence type="ECO:0000256" key="5">
    <source>
        <dbReference type="ARBA" id="ARBA00022496"/>
    </source>
</evidence>
<evidence type="ECO:0000256" key="15">
    <source>
        <dbReference type="SAM" id="SignalP"/>
    </source>
</evidence>
<evidence type="ECO:0000256" key="1">
    <source>
        <dbReference type="ARBA" id="ARBA00004571"/>
    </source>
</evidence>
<gene>
    <name evidence="18" type="ORF">DHV72_17085</name>
</gene>
<reference evidence="18 19" key="1">
    <citation type="journal article" date="2018" name="Nat. Biotechnol.">
        <title>A standardized bacterial taxonomy based on genome phylogeny substantially revises the tree of life.</title>
        <authorList>
            <person name="Parks D.H."/>
            <person name="Chuvochina M."/>
            <person name="Waite D.W."/>
            <person name="Rinke C."/>
            <person name="Skarshewski A."/>
            <person name="Chaumeil P.A."/>
            <person name="Hugenholtz P."/>
        </authorList>
    </citation>
    <scope>NUCLEOTIDE SEQUENCE [LARGE SCALE GENOMIC DNA]</scope>
    <source>
        <strain evidence="18">UBA11264</strain>
    </source>
</reference>
<dbReference type="Proteomes" id="UP000262210">
    <property type="component" value="Unassembled WGS sequence"/>
</dbReference>
<evidence type="ECO:0000256" key="2">
    <source>
        <dbReference type="ARBA" id="ARBA00009810"/>
    </source>
</evidence>
<sequence length="710" mass="78695">MHQVESHRLNKTKKRQALRSLPFLVSVLPALPFTAALAEEDSLTVTTNALPAEGYSTDTASTASKTNTPLSEVPQSVSVVTPEIINDFQVRSVNDAMKFVSGVTQGNTLGGTEDGFVKRGFGVNSDGSVFIDGVRSNQGLSMDATTDRVEVLKGSASLLYGILSPGGIINLISKKPQYDWNTRISGATNSFGGGSGTVDVTGPLGNGFAFRFIAERQHEDYWRNFGTDEHTLIAPSLSWFGDKASFNIAYSEYKYDIPYDRGTAFINGKPVDIPYNRRLDDYANHAWGKNKRLNAHYDYALDSTWTTRFNYAWMQRRYDSNEVRATAIDTATGIVSRRADANRGFNHQTDYYSWDVIGSPTALGMQHDLLVGVDYEKNETYKAYSYRGKVSKTFNMYNPVYGETPMTNSSTYNDALSNLRSTLYSRSVYAKDSIHLTDQWIAVLGARYQSYYQNNSNGFQNPKNTLNDKDNKFLPQAGVVYKLTPAVSLYANYSRSFTPSTAVDDNGNVATPETGTTYEVGSKWQVTPVVDATLALYRIDENNMSIFINGVTRSIPKARSTGVELELNGEVARNWDLTANYSYDKTEIVEDNLNPDNVGNRLVNAPTNMGSLYLSHRMTLPLVPGDVRLGGGGRYVGRRAGDPENSFTMPAYTVADAFIAWDSKLVGKHTQIKLNVKNLFNREYYESSAGNLRVIEGEPRSLSLQATVDF</sequence>
<keyword evidence="8" id="KW-0406">Ion transport</keyword>
<dbReference type="Pfam" id="PF07715">
    <property type="entry name" value="Plug"/>
    <property type="match status" value="1"/>
</dbReference>
<feature type="signal peptide" evidence="15">
    <location>
        <begin position="1"/>
        <end position="38"/>
    </location>
</feature>
<dbReference type="AlphaFoldDB" id="A0A9C7V8S3"/>
<dbReference type="GO" id="GO:0015891">
    <property type="term" value="P:siderophore transport"/>
    <property type="evidence" value="ECO:0007669"/>
    <property type="project" value="InterPro"/>
</dbReference>
<dbReference type="Gene3D" id="2.40.170.20">
    <property type="entry name" value="TonB-dependent receptor, beta-barrel domain"/>
    <property type="match status" value="1"/>
</dbReference>
<dbReference type="CDD" id="cd01347">
    <property type="entry name" value="ligand_gated_channel"/>
    <property type="match status" value="1"/>
</dbReference>
<dbReference type="InterPro" id="IPR010105">
    <property type="entry name" value="TonB_sidphr_rcpt"/>
</dbReference>
<dbReference type="RefSeq" id="WP_278431604.1">
    <property type="nucleotide sequence ID" value="NZ_DPSM01000022.1"/>
</dbReference>
<evidence type="ECO:0000313" key="18">
    <source>
        <dbReference type="EMBL" id="HCK01713.1"/>
    </source>
</evidence>
<evidence type="ECO:0000256" key="13">
    <source>
        <dbReference type="PROSITE-ProRule" id="PRU01360"/>
    </source>
</evidence>
<keyword evidence="10 13" id="KW-0472">Membrane</keyword>
<accession>A0A9C7V8S3</accession>
<keyword evidence="9 14" id="KW-0798">TonB box</keyword>
<evidence type="ECO:0000256" key="14">
    <source>
        <dbReference type="RuleBase" id="RU003357"/>
    </source>
</evidence>
<feature type="domain" description="TonB-dependent receptor-like beta-barrel" evidence="16">
    <location>
        <begin position="239"/>
        <end position="679"/>
    </location>
</feature>
<organism evidence="18 19">
    <name type="scientific">Serratia grimesii</name>
    <dbReference type="NCBI Taxonomy" id="82995"/>
    <lineage>
        <taxon>Bacteria</taxon>
        <taxon>Pseudomonadati</taxon>
        <taxon>Pseudomonadota</taxon>
        <taxon>Gammaproteobacteria</taxon>
        <taxon>Enterobacterales</taxon>
        <taxon>Yersiniaceae</taxon>
        <taxon>Serratia</taxon>
    </lineage>
</organism>
<dbReference type="InterPro" id="IPR037066">
    <property type="entry name" value="Plug_dom_sf"/>
</dbReference>
<dbReference type="NCBIfam" id="TIGR01783">
    <property type="entry name" value="TonB-siderophor"/>
    <property type="match status" value="1"/>
</dbReference>
<feature type="domain" description="TonB-dependent receptor plug" evidence="17">
    <location>
        <begin position="70"/>
        <end position="168"/>
    </location>
</feature>
<dbReference type="EMBL" id="DPSM01000022">
    <property type="protein sequence ID" value="HCK01713.1"/>
    <property type="molecule type" value="Genomic_DNA"/>
</dbReference>
<keyword evidence="4 13" id="KW-1134">Transmembrane beta strand</keyword>
<dbReference type="GO" id="GO:0015344">
    <property type="term" value="F:siderophore uptake transmembrane transporter activity"/>
    <property type="evidence" value="ECO:0007669"/>
    <property type="project" value="TreeGrafter"/>
</dbReference>
<evidence type="ECO:0000256" key="4">
    <source>
        <dbReference type="ARBA" id="ARBA00022452"/>
    </source>
</evidence>
<evidence type="ECO:0000259" key="16">
    <source>
        <dbReference type="Pfam" id="PF00593"/>
    </source>
</evidence>
<dbReference type="SUPFAM" id="SSF56935">
    <property type="entry name" value="Porins"/>
    <property type="match status" value="1"/>
</dbReference>
<dbReference type="Gene3D" id="2.170.130.10">
    <property type="entry name" value="TonB-dependent receptor, plug domain"/>
    <property type="match status" value="1"/>
</dbReference>